<dbReference type="AlphaFoldDB" id="A0A1X7AJA6"/>
<gene>
    <name evidence="3" type="ORF">EHSB41UT_02149</name>
</gene>
<keyword evidence="1" id="KW-0472">Membrane</keyword>
<dbReference type="EMBL" id="FWPT01000004">
    <property type="protein sequence ID" value="SMA46342.1"/>
    <property type="molecule type" value="Genomic_DNA"/>
</dbReference>
<dbReference type="RefSeq" id="WP_087109647.1">
    <property type="nucleotide sequence ID" value="NZ_CBCSCN010000002.1"/>
</dbReference>
<keyword evidence="4" id="KW-1185">Reference proteome</keyword>
<dbReference type="OrthoDB" id="5472096at2"/>
<dbReference type="Pfam" id="PF21742">
    <property type="entry name" value="DUF6868"/>
    <property type="match status" value="1"/>
</dbReference>
<keyword evidence="1" id="KW-0812">Transmembrane</keyword>
<evidence type="ECO:0000313" key="4">
    <source>
        <dbReference type="Proteomes" id="UP000196573"/>
    </source>
</evidence>
<name>A0A1X7AJA6_9GAMM</name>
<organism evidence="3 4">
    <name type="scientific">Parendozoicomonas haliclonae</name>
    <dbReference type="NCBI Taxonomy" id="1960125"/>
    <lineage>
        <taxon>Bacteria</taxon>
        <taxon>Pseudomonadati</taxon>
        <taxon>Pseudomonadota</taxon>
        <taxon>Gammaproteobacteria</taxon>
        <taxon>Oceanospirillales</taxon>
        <taxon>Endozoicomonadaceae</taxon>
        <taxon>Parendozoicomonas</taxon>
    </lineage>
</organism>
<protein>
    <recommendedName>
        <fullName evidence="2">DUF6868 domain-containing protein</fullName>
    </recommendedName>
</protein>
<dbReference type="Proteomes" id="UP000196573">
    <property type="component" value="Unassembled WGS sequence"/>
</dbReference>
<evidence type="ECO:0000259" key="2">
    <source>
        <dbReference type="Pfam" id="PF21742"/>
    </source>
</evidence>
<feature type="transmembrane region" description="Helical" evidence="1">
    <location>
        <begin position="6"/>
        <end position="27"/>
    </location>
</feature>
<sequence length="80" mass="9366">MDSELLINVFGLCALINIALIALWFALFTLKRDLIHKVHTRWFQLSEQQFDAIQYQAIAFYKIVNTLLFIVPWLALTVLK</sequence>
<dbReference type="InterPro" id="IPR049220">
    <property type="entry name" value="DUF6868"/>
</dbReference>
<reference evidence="3 4" key="1">
    <citation type="submission" date="2017-03" db="EMBL/GenBank/DDBJ databases">
        <authorList>
            <person name="Afonso C.L."/>
            <person name="Miller P.J."/>
            <person name="Scott M.A."/>
            <person name="Spackman E."/>
            <person name="Goraichik I."/>
            <person name="Dimitrov K.M."/>
            <person name="Suarez D.L."/>
            <person name="Swayne D.E."/>
        </authorList>
    </citation>
    <scope>NUCLEOTIDE SEQUENCE [LARGE SCALE GENOMIC DNA]</scope>
    <source>
        <strain evidence="3">SB41UT1</strain>
    </source>
</reference>
<evidence type="ECO:0000256" key="1">
    <source>
        <dbReference type="SAM" id="Phobius"/>
    </source>
</evidence>
<proteinExistence type="predicted"/>
<keyword evidence="1" id="KW-1133">Transmembrane helix</keyword>
<evidence type="ECO:0000313" key="3">
    <source>
        <dbReference type="EMBL" id="SMA46342.1"/>
    </source>
</evidence>
<feature type="transmembrane region" description="Helical" evidence="1">
    <location>
        <begin position="59"/>
        <end position="79"/>
    </location>
</feature>
<accession>A0A1X7AJA6</accession>
<feature type="domain" description="DUF6868" evidence="2">
    <location>
        <begin position="1"/>
        <end position="79"/>
    </location>
</feature>